<evidence type="ECO:0000313" key="1">
    <source>
        <dbReference type="EMBL" id="SEW46342.1"/>
    </source>
</evidence>
<evidence type="ECO:0000313" key="2">
    <source>
        <dbReference type="Proteomes" id="UP000199701"/>
    </source>
</evidence>
<proteinExistence type="predicted"/>
<gene>
    <name evidence="1" type="ORF">SAMN05421659_13117</name>
</gene>
<dbReference type="Proteomes" id="UP000199701">
    <property type="component" value="Unassembled WGS sequence"/>
</dbReference>
<keyword evidence="2" id="KW-1185">Reference proteome</keyword>
<organism evidence="1 2">
    <name type="scientific">[Clostridium] fimetarium</name>
    <dbReference type="NCBI Taxonomy" id="99656"/>
    <lineage>
        <taxon>Bacteria</taxon>
        <taxon>Bacillati</taxon>
        <taxon>Bacillota</taxon>
        <taxon>Clostridia</taxon>
        <taxon>Lachnospirales</taxon>
        <taxon>Lachnospiraceae</taxon>
    </lineage>
</organism>
<reference evidence="1 2" key="1">
    <citation type="submission" date="2016-10" db="EMBL/GenBank/DDBJ databases">
        <authorList>
            <person name="de Groot N.N."/>
        </authorList>
    </citation>
    <scope>NUCLEOTIDE SEQUENCE [LARGE SCALE GENOMIC DNA]</scope>
    <source>
        <strain evidence="1 2">DSM 9179</strain>
    </source>
</reference>
<dbReference type="AlphaFoldDB" id="A0A1I0RXN2"/>
<sequence length="56" mass="6735">MLYIRMEIHTIYAFMVNTFKLDLCKSVNCALYLLPTYEIIYNCKSMSYTNLNKRKN</sequence>
<name>A0A1I0RXN2_9FIRM</name>
<protein>
    <submittedName>
        <fullName evidence="1">Uncharacterized protein</fullName>
    </submittedName>
</protein>
<accession>A0A1I0RXN2</accession>
<dbReference type="EMBL" id="FOJI01000031">
    <property type="protein sequence ID" value="SEW46342.1"/>
    <property type="molecule type" value="Genomic_DNA"/>
</dbReference>